<dbReference type="Proteomes" id="UP000275408">
    <property type="component" value="Unassembled WGS sequence"/>
</dbReference>
<dbReference type="OrthoDB" id="5980675at2759"/>
<comment type="caution">
    <text evidence="2">The sequence shown here is derived from an EMBL/GenBank/DDBJ whole genome shotgun (WGS) entry which is preliminary data.</text>
</comment>
<evidence type="ECO:0000259" key="1">
    <source>
        <dbReference type="Pfam" id="PF00024"/>
    </source>
</evidence>
<proteinExistence type="predicted"/>
<sequence length="95" mass="11044">MSLQHKFPFNENYYRILQFLDAKDGSALEKHVMRTIALNSEHSCRVQCYLENACVSYNFGKRVTGDEVCELNNSTDIQHPDDLKPRVNFIYRGAE</sequence>
<organism evidence="2 3">
    <name type="scientific">Pocillopora damicornis</name>
    <name type="common">Cauliflower coral</name>
    <name type="synonym">Millepora damicornis</name>
    <dbReference type="NCBI Taxonomy" id="46731"/>
    <lineage>
        <taxon>Eukaryota</taxon>
        <taxon>Metazoa</taxon>
        <taxon>Cnidaria</taxon>
        <taxon>Anthozoa</taxon>
        <taxon>Hexacorallia</taxon>
        <taxon>Scleractinia</taxon>
        <taxon>Astrocoeniina</taxon>
        <taxon>Pocilloporidae</taxon>
        <taxon>Pocillopora</taxon>
    </lineage>
</organism>
<keyword evidence="3" id="KW-1185">Reference proteome</keyword>
<feature type="domain" description="Apple" evidence="1">
    <location>
        <begin position="24"/>
        <end position="89"/>
    </location>
</feature>
<dbReference type="Pfam" id="PF00024">
    <property type="entry name" value="PAN_1"/>
    <property type="match status" value="1"/>
</dbReference>
<dbReference type="InterPro" id="IPR003609">
    <property type="entry name" value="Pan_app"/>
</dbReference>
<dbReference type="AlphaFoldDB" id="A0A3M6TZ45"/>
<reference evidence="2 3" key="1">
    <citation type="journal article" date="2018" name="Sci. Rep.">
        <title>Comparative analysis of the Pocillopora damicornis genome highlights role of immune system in coral evolution.</title>
        <authorList>
            <person name="Cunning R."/>
            <person name="Bay R.A."/>
            <person name="Gillette P."/>
            <person name="Baker A.C."/>
            <person name="Traylor-Knowles N."/>
        </authorList>
    </citation>
    <scope>NUCLEOTIDE SEQUENCE [LARGE SCALE GENOMIC DNA]</scope>
    <source>
        <strain evidence="2">RSMAS</strain>
        <tissue evidence="2">Whole animal</tissue>
    </source>
</reference>
<evidence type="ECO:0000313" key="2">
    <source>
        <dbReference type="EMBL" id="RMX46725.1"/>
    </source>
</evidence>
<feature type="non-terminal residue" evidence="2">
    <location>
        <position position="95"/>
    </location>
</feature>
<accession>A0A3M6TZ45</accession>
<gene>
    <name evidence="2" type="ORF">pdam_00015673</name>
</gene>
<dbReference type="EMBL" id="RCHS01002593">
    <property type="protein sequence ID" value="RMX46725.1"/>
    <property type="molecule type" value="Genomic_DNA"/>
</dbReference>
<name>A0A3M6TZ45_POCDA</name>
<evidence type="ECO:0000313" key="3">
    <source>
        <dbReference type="Proteomes" id="UP000275408"/>
    </source>
</evidence>
<protein>
    <recommendedName>
        <fullName evidence="1">Apple domain-containing protein</fullName>
    </recommendedName>
</protein>